<evidence type="ECO:0000313" key="3">
    <source>
        <dbReference type="EnsemblMetazoa" id="AEPI011580-PA"/>
    </source>
</evidence>
<keyword evidence="4" id="KW-1185">Reference proteome</keyword>
<evidence type="ECO:0000313" key="4">
    <source>
        <dbReference type="Proteomes" id="UP000075885"/>
    </source>
</evidence>
<organism evidence="3 4">
    <name type="scientific">Anopheles epiroticus</name>
    <dbReference type="NCBI Taxonomy" id="199890"/>
    <lineage>
        <taxon>Eukaryota</taxon>
        <taxon>Metazoa</taxon>
        <taxon>Ecdysozoa</taxon>
        <taxon>Arthropoda</taxon>
        <taxon>Hexapoda</taxon>
        <taxon>Insecta</taxon>
        <taxon>Pterygota</taxon>
        <taxon>Neoptera</taxon>
        <taxon>Endopterygota</taxon>
        <taxon>Diptera</taxon>
        <taxon>Nematocera</taxon>
        <taxon>Culicoidea</taxon>
        <taxon>Culicidae</taxon>
        <taxon>Anophelinae</taxon>
        <taxon>Anopheles</taxon>
    </lineage>
</organism>
<evidence type="ECO:0000256" key="1">
    <source>
        <dbReference type="ARBA" id="ARBA00022786"/>
    </source>
</evidence>
<proteinExistence type="predicted"/>
<dbReference type="GO" id="GO:0019787">
    <property type="term" value="F:ubiquitin-like protein transferase activity"/>
    <property type="evidence" value="ECO:0007669"/>
    <property type="project" value="InterPro"/>
</dbReference>
<name>A0A182PX93_9DIPT</name>
<reference evidence="4" key="1">
    <citation type="submission" date="2013-03" db="EMBL/GenBank/DDBJ databases">
        <title>The Genome Sequence of Anopheles epiroticus epiroticus2.</title>
        <authorList>
            <consortium name="The Broad Institute Genomics Platform"/>
            <person name="Neafsey D.E."/>
            <person name="Howell P."/>
            <person name="Walker B."/>
            <person name="Young S.K."/>
            <person name="Zeng Q."/>
            <person name="Gargeya S."/>
            <person name="Fitzgerald M."/>
            <person name="Haas B."/>
            <person name="Abouelleil A."/>
            <person name="Allen A.W."/>
            <person name="Alvarado L."/>
            <person name="Arachchi H.M."/>
            <person name="Berlin A.M."/>
            <person name="Chapman S.B."/>
            <person name="Gainer-Dewar J."/>
            <person name="Goldberg J."/>
            <person name="Griggs A."/>
            <person name="Gujja S."/>
            <person name="Hansen M."/>
            <person name="Howarth C."/>
            <person name="Imamovic A."/>
            <person name="Ireland A."/>
            <person name="Larimer J."/>
            <person name="McCowan C."/>
            <person name="Murphy C."/>
            <person name="Pearson M."/>
            <person name="Poon T.W."/>
            <person name="Priest M."/>
            <person name="Roberts A."/>
            <person name="Saif S."/>
            <person name="Shea T."/>
            <person name="Sisk P."/>
            <person name="Sykes S."/>
            <person name="Wortman J."/>
            <person name="Nusbaum C."/>
            <person name="Birren B."/>
        </authorList>
    </citation>
    <scope>NUCLEOTIDE SEQUENCE [LARGE SCALE GENOMIC DNA]</scope>
    <source>
        <strain evidence="4">Epiroticus2</strain>
    </source>
</reference>
<protein>
    <submittedName>
        <fullName evidence="3">Uncharacterized protein</fullName>
    </submittedName>
</protein>
<keyword evidence="2" id="KW-0072">Autophagy</keyword>
<dbReference type="Proteomes" id="UP000075885">
    <property type="component" value="Unassembled WGS sequence"/>
</dbReference>
<keyword evidence="1" id="KW-0833">Ubl conjugation pathway</keyword>
<dbReference type="Pfam" id="PF03987">
    <property type="entry name" value="Autophagy_act_C"/>
    <property type="match status" value="1"/>
</dbReference>
<reference evidence="3" key="2">
    <citation type="submission" date="2020-05" db="UniProtKB">
        <authorList>
            <consortium name="EnsemblMetazoa"/>
        </authorList>
    </citation>
    <scope>IDENTIFICATION</scope>
    <source>
        <strain evidence="3">Epiroticus2</strain>
    </source>
</reference>
<evidence type="ECO:0000256" key="2">
    <source>
        <dbReference type="ARBA" id="ARBA00023006"/>
    </source>
</evidence>
<sequence>MVHHPILFRPYLSLHPCKTNELIGSLGGSVNPVLSFLTTYRPYGNLEQEEVARVLQSNDEKETSKNYER</sequence>
<dbReference type="GO" id="GO:0006914">
    <property type="term" value="P:autophagy"/>
    <property type="evidence" value="ECO:0007669"/>
    <property type="project" value="UniProtKB-KW"/>
</dbReference>
<dbReference type="STRING" id="199890.A0A182PX93"/>
<dbReference type="VEuPathDB" id="VectorBase:AEPI011580"/>
<dbReference type="AlphaFoldDB" id="A0A182PX93"/>
<dbReference type="EnsemblMetazoa" id="AEPI011580-RA">
    <property type="protein sequence ID" value="AEPI011580-PA"/>
    <property type="gene ID" value="AEPI011580"/>
</dbReference>
<accession>A0A182PX93</accession>
<dbReference type="InterPro" id="IPR007135">
    <property type="entry name" value="Atg3/Atg10"/>
</dbReference>